<feature type="transmembrane region" description="Helical" evidence="2">
    <location>
        <begin position="80"/>
        <end position="101"/>
    </location>
</feature>
<reference evidence="4" key="1">
    <citation type="submission" date="2015-09" db="EMBL/GenBank/DDBJ databases">
        <authorList>
            <consortium name="Pathogen Informatics"/>
        </authorList>
    </citation>
    <scope>NUCLEOTIDE SEQUENCE [LARGE SCALE GENOMIC DNA]</scope>
    <source>
        <strain evidence="4">Lake Konstanz</strain>
    </source>
</reference>
<sequence>MSLKQASRFIVIAAMVASLALLITANAVFPLFSMDSPKAEFSSWSNCKTSGGKYACYTKFSSPAAAAECSEMDDRTTTVAVFSIIIILASLQVVAVMVWEICGGTSPMANLHVMLYCWSGGIGLALAVLLTQTLIASLCNSPLTFRDDTGNMELGGILVCASAGASNIAYLLYAVAPAEMDPAATASKKNASDAKKSSSSSSGASKRQ</sequence>
<proteinExistence type="predicted"/>
<dbReference type="AlphaFoldDB" id="A0A0S4JQ99"/>
<gene>
    <name evidence="3" type="ORF">BSAL_32525</name>
</gene>
<protein>
    <submittedName>
        <fullName evidence="3">Membrane-associated protein, putative</fullName>
    </submittedName>
</protein>
<organism evidence="3 4">
    <name type="scientific">Bodo saltans</name>
    <name type="common">Flagellated protozoan</name>
    <dbReference type="NCBI Taxonomy" id="75058"/>
    <lineage>
        <taxon>Eukaryota</taxon>
        <taxon>Discoba</taxon>
        <taxon>Euglenozoa</taxon>
        <taxon>Kinetoplastea</taxon>
        <taxon>Metakinetoplastina</taxon>
        <taxon>Eubodonida</taxon>
        <taxon>Bodonidae</taxon>
        <taxon>Bodo</taxon>
    </lineage>
</organism>
<feature type="region of interest" description="Disordered" evidence="1">
    <location>
        <begin position="186"/>
        <end position="208"/>
    </location>
</feature>
<feature type="transmembrane region" description="Helical" evidence="2">
    <location>
        <begin position="113"/>
        <end position="135"/>
    </location>
</feature>
<accession>A0A0S4JQ99</accession>
<dbReference type="VEuPathDB" id="TriTrypDB:BSAL_32525"/>
<dbReference type="EMBL" id="CYKH01001939">
    <property type="protein sequence ID" value="CUG91527.1"/>
    <property type="molecule type" value="Genomic_DNA"/>
</dbReference>
<keyword evidence="4" id="KW-1185">Reference proteome</keyword>
<feature type="transmembrane region" description="Helical" evidence="2">
    <location>
        <begin position="9"/>
        <end position="32"/>
    </location>
</feature>
<keyword evidence="2" id="KW-0472">Membrane</keyword>
<keyword evidence="2" id="KW-0812">Transmembrane</keyword>
<evidence type="ECO:0000256" key="1">
    <source>
        <dbReference type="SAM" id="MobiDB-lite"/>
    </source>
</evidence>
<dbReference type="Proteomes" id="UP000051952">
    <property type="component" value="Unassembled WGS sequence"/>
</dbReference>
<feature type="transmembrane region" description="Helical" evidence="2">
    <location>
        <begin position="155"/>
        <end position="176"/>
    </location>
</feature>
<feature type="compositionally biased region" description="Low complexity" evidence="1">
    <location>
        <begin position="197"/>
        <end position="208"/>
    </location>
</feature>
<evidence type="ECO:0000313" key="3">
    <source>
        <dbReference type="EMBL" id="CUG91527.1"/>
    </source>
</evidence>
<evidence type="ECO:0000313" key="4">
    <source>
        <dbReference type="Proteomes" id="UP000051952"/>
    </source>
</evidence>
<evidence type="ECO:0000256" key="2">
    <source>
        <dbReference type="SAM" id="Phobius"/>
    </source>
</evidence>
<keyword evidence="2" id="KW-1133">Transmembrane helix</keyword>
<name>A0A0S4JQ99_BODSA</name>